<reference evidence="5 6" key="1">
    <citation type="submission" date="2018-06" db="EMBL/GenBank/DDBJ databases">
        <title>Genomic Encyclopedia of Archaeal and Bacterial Type Strains, Phase II (KMG-II): from individual species to whole genera.</title>
        <authorList>
            <person name="Goeker M."/>
        </authorList>
    </citation>
    <scope>NUCLEOTIDE SEQUENCE [LARGE SCALE GENOMIC DNA]</scope>
    <source>
        <strain evidence="5 6">DSM 6779</strain>
    </source>
</reference>
<dbReference type="NCBIfam" id="NF002531">
    <property type="entry name" value="PRK02001.1"/>
    <property type="match status" value="1"/>
</dbReference>
<name>A0A2W7QF99_9BACT</name>
<keyword evidence="2 3" id="KW-0690">Ribosome biogenesis</keyword>
<dbReference type="Proteomes" id="UP000249239">
    <property type="component" value="Unassembled WGS sequence"/>
</dbReference>
<evidence type="ECO:0000259" key="4">
    <source>
        <dbReference type="Pfam" id="PF02576"/>
    </source>
</evidence>
<evidence type="ECO:0000313" key="6">
    <source>
        <dbReference type="Proteomes" id="UP000249239"/>
    </source>
</evidence>
<dbReference type="Gene3D" id="3.30.300.70">
    <property type="entry name" value="RimP-like superfamily, N-terminal"/>
    <property type="match status" value="1"/>
</dbReference>
<sequence length="154" mass="17554">MITAPQILEIIKEQLAADEVYVVDLIVHPGNRIELCLDKKTGVSIDYCVKISRMIDSQFDREVEDFEMEVSSAGIGQPFKVLQQYEKNLNNEVELLTNDGKKMKGQLIEVAADSFTVKVESLVKVEGKKRKELQISEHRFAYDAVKYVKDIVVF</sequence>
<comment type="caution">
    <text evidence="5">The sequence shown here is derived from an EMBL/GenBank/DDBJ whole genome shotgun (WGS) entry which is preliminary data.</text>
</comment>
<comment type="similarity">
    <text evidence="3">Belongs to the RimP family.</text>
</comment>
<feature type="domain" description="Ribosome maturation factor RimP N-terminal" evidence="4">
    <location>
        <begin position="21"/>
        <end position="75"/>
    </location>
</feature>
<dbReference type="InterPro" id="IPR028989">
    <property type="entry name" value="RimP_N"/>
</dbReference>
<dbReference type="Pfam" id="PF02576">
    <property type="entry name" value="RimP_N"/>
    <property type="match status" value="1"/>
</dbReference>
<dbReference type="PANTHER" id="PTHR33867:SF1">
    <property type="entry name" value="RIBOSOME MATURATION FACTOR RIMP"/>
    <property type="match status" value="1"/>
</dbReference>
<evidence type="ECO:0000256" key="1">
    <source>
        <dbReference type="ARBA" id="ARBA00022490"/>
    </source>
</evidence>
<comment type="function">
    <text evidence="3">Required for maturation of 30S ribosomal subunits.</text>
</comment>
<proteinExistence type="inferred from homology"/>
<dbReference type="SUPFAM" id="SSF75420">
    <property type="entry name" value="YhbC-like, N-terminal domain"/>
    <property type="match status" value="1"/>
</dbReference>
<dbReference type="HAMAP" id="MF_01077">
    <property type="entry name" value="RimP"/>
    <property type="match status" value="1"/>
</dbReference>
<dbReference type="GO" id="GO:0005829">
    <property type="term" value="C:cytosol"/>
    <property type="evidence" value="ECO:0007669"/>
    <property type="project" value="TreeGrafter"/>
</dbReference>
<dbReference type="GO" id="GO:0000028">
    <property type="term" value="P:ribosomal small subunit assembly"/>
    <property type="evidence" value="ECO:0007669"/>
    <property type="project" value="TreeGrafter"/>
</dbReference>
<dbReference type="EMBL" id="QKZK01000001">
    <property type="protein sequence ID" value="PZX20609.1"/>
    <property type="molecule type" value="Genomic_DNA"/>
</dbReference>
<keyword evidence="1 3" id="KW-0963">Cytoplasm</keyword>
<organism evidence="5 6">
    <name type="scientific">Breznakibacter xylanolyticus</name>
    <dbReference type="NCBI Taxonomy" id="990"/>
    <lineage>
        <taxon>Bacteria</taxon>
        <taxon>Pseudomonadati</taxon>
        <taxon>Bacteroidota</taxon>
        <taxon>Bacteroidia</taxon>
        <taxon>Marinilabiliales</taxon>
        <taxon>Marinilabiliaceae</taxon>
        <taxon>Breznakibacter</taxon>
    </lineage>
</organism>
<keyword evidence="6" id="KW-1185">Reference proteome</keyword>
<gene>
    <name evidence="3" type="primary">rimP</name>
    <name evidence="5" type="ORF">LX69_00030</name>
</gene>
<comment type="subcellular location">
    <subcellularLocation>
        <location evidence="3">Cytoplasm</location>
    </subcellularLocation>
</comment>
<dbReference type="InterPro" id="IPR003728">
    <property type="entry name" value="Ribosome_maturation_RimP"/>
</dbReference>
<protein>
    <recommendedName>
        <fullName evidence="3">Ribosome maturation factor RimP</fullName>
    </recommendedName>
</protein>
<dbReference type="InterPro" id="IPR035956">
    <property type="entry name" value="RimP_N_sf"/>
</dbReference>
<dbReference type="PANTHER" id="PTHR33867">
    <property type="entry name" value="RIBOSOME MATURATION FACTOR RIMP"/>
    <property type="match status" value="1"/>
</dbReference>
<evidence type="ECO:0000256" key="3">
    <source>
        <dbReference type="HAMAP-Rule" id="MF_01077"/>
    </source>
</evidence>
<evidence type="ECO:0000256" key="2">
    <source>
        <dbReference type="ARBA" id="ARBA00022517"/>
    </source>
</evidence>
<accession>A0A2W7QF99</accession>
<dbReference type="AlphaFoldDB" id="A0A2W7QF99"/>
<dbReference type="GO" id="GO:0006412">
    <property type="term" value="P:translation"/>
    <property type="evidence" value="ECO:0007669"/>
    <property type="project" value="TreeGrafter"/>
</dbReference>
<evidence type="ECO:0000313" key="5">
    <source>
        <dbReference type="EMBL" id="PZX20609.1"/>
    </source>
</evidence>
<dbReference type="RefSeq" id="WP_245934894.1">
    <property type="nucleotide sequence ID" value="NZ_QKZK01000001.1"/>
</dbReference>